<proteinExistence type="predicted"/>
<organism evidence="2 3">
    <name type="scientific">Metabacillus malikii</name>
    <dbReference type="NCBI Taxonomy" id="1504265"/>
    <lineage>
        <taxon>Bacteria</taxon>
        <taxon>Bacillati</taxon>
        <taxon>Bacillota</taxon>
        <taxon>Bacilli</taxon>
        <taxon>Bacillales</taxon>
        <taxon>Bacillaceae</taxon>
        <taxon>Metabacillus</taxon>
    </lineage>
</organism>
<dbReference type="Pfam" id="PF00990">
    <property type="entry name" value="GGDEF"/>
    <property type="match status" value="1"/>
</dbReference>
<name>A0ABT9ZEG2_9BACI</name>
<dbReference type="InterPro" id="IPR050469">
    <property type="entry name" value="Diguanylate_Cyclase"/>
</dbReference>
<dbReference type="InterPro" id="IPR000160">
    <property type="entry name" value="GGDEF_dom"/>
</dbReference>
<dbReference type="Gene3D" id="3.10.580.10">
    <property type="entry name" value="CBS-domain"/>
    <property type="match status" value="1"/>
</dbReference>
<evidence type="ECO:0000313" key="2">
    <source>
        <dbReference type="EMBL" id="MDQ0229968.1"/>
    </source>
</evidence>
<dbReference type="SUPFAM" id="SSF55073">
    <property type="entry name" value="Nucleotide cyclase"/>
    <property type="match status" value="1"/>
</dbReference>
<keyword evidence="3" id="KW-1185">Reference proteome</keyword>
<comment type="caution">
    <text evidence="2">The sequence shown here is derived from an EMBL/GenBank/DDBJ whole genome shotgun (WGS) entry which is preliminary data.</text>
</comment>
<accession>A0ABT9ZEG2</accession>
<reference evidence="2 3" key="1">
    <citation type="submission" date="2023-07" db="EMBL/GenBank/DDBJ databases">
        <title>Genomic Encyclopedia of Type Strains, Phase IV (KMG-IV): sequencing the most valuable type-strain genomes for metagenomic binning, comparative biology and taxonomic classification.</title>
        <authorList>
            <person name="Goeker M."/>
        </authorList>
    </citation>
    <scope>NUCLEOTIDE SEQUENCE [LARGE SCALE GENOMIC DNA]</scope>
    <source>
        <strain evidence="2 3">DSM 29005</strain>
    </source>
</reference>
<dbReference type="SUPFAM" id="SSF54631">
    <property type="entry name" value="CBS-domain pair"/>
    <property type="match status" value="1"/>
</dbReference>
<feature type="domain" description="GGDEF" evidence="1">
    <location>
        <begin position="163"/>
        <end position="312"/>
    </location>
</feature>
<sequence>MNRFIGEITEIVPKVTTTTTNQVVDKLFCENSSHQGIVVTEREIPIALITRTNFYQKLGSLYGYNLYMGRTVKLLMNRNILCVDYYSSIIDVSEKAMKRSEEQLYDYIIVTKEDKLFGVVSIRTLLITLANIQSQIASYLNPLTGLPGNHIINEKMQEALNHKEFTVLYIDIDNFKSYNDIYGFSRGDEIIQQTASILKRYINDFIGHIGGDDFLAIIYHHRYREICEQIIKDFDDCKRGFYTEKHLSQGYIMSENRAGSLEKLPLVSLSIAVISNHFYNYSSVEEIVAHATEIKKRCKKTVSSCYIDNFTALSYQLLSE</sequence>
<dbReference type="InterPro" id="IPR046342">
    <property type="entry name" value="CBS_dom_sf"/>
</dbReference>
<evidence type="ECO:0000259" key="1">
    <source>
        <dbReference type="PROSITE" id="PS50887"/>
    </source>
</evidence>
<dbReference type="CDD" id="cd01949">
    <property type="entry name" value="GGDEF"/>
    <property type="match status" value="1"/>
</dbReference>
<dbReference type="SMART" id="SM00267">
    <property type="entry name" value="GGDEF"/>
    <property type="match status" value="1"/>
</dbReference>
<dbReference type="EMBL" id="JAUSUD010000004">
    <property type="protein sequence ID" value="MDQ0229968.1"/>
    <property type="molecule type" value="Genomic_DNA"/>
</dbReference>
<protein>
    <submittedName>
        <fullName evidence="2">Diguanylate cyclase (GGDEF)-like protein</fullName>
    </submittedName>
</protein>
<dbReference type="InterPro" id="IPR029787">
    <property type="entry name" value="Nucleotide_cyclase"/>
</dbReference>
<dbReference type="Pfam" id="PF00571">
    <property type="entry name" value="CBS"/>
    <property type="match status" value="1"/>
</dbReference>
<dbReference type="Gene3D" id="3.30.70.270">
    <property type="match status" value="1"/>
</dbReference>
<dbReference type="InterPro" id="IPR043128">
    <property type="entry name" value="Rev_trsase/Diguanyl_cyclase"/>
</dbReference>
<dbReference type="PROSITE" id="PS50887">
    <property type="entry name" value="GGDEF"/>
    <property type="match status" value="1"/>
</dbReference>
<dbReference type="PANTHER" id="PTHR45138">
    <property type="entry name" value="REGULATORY COMPONENTS OF SENSORY TRANSDUCTION SYSTEM"/>
    <property type="match status" value="1"/>
</dbReference>
<gene>
    <name evidence="2" type="ORF">J2S19_001220</name>
</gene>
<evidence type="ECO:0000313" key="3">
    <source>
        <dbReference type="Proteomes" id="UP001234495"/>
    </source>
</evidence>
<dbReference type="Proteomes" id="UP001234495">
    <property type="component" value="Unassembled WGS sequence"/>
</dbReference>
<dbReference type="InterPro" id="IPR000644">
    <property type="entry name" value="CBS_dom"/>
</dbReference>
<dbReference type="RefSeq" id="WP_307338552.1">
    <property type="nucleotide sequence ID" value="NZ_JAUSUD010000004.1"/>
</dbReference>
<dbReference type="PANTHER" id="PTHR45138:SF25">
    <property type="entry name" value="GGDEF DOMAIN PROTEIN"/>
    <property type="match status" value="1"/>
</dbReference>
<dbReference type="NCBIfam" id="TIGR00254">
    <property type="entry name" value="GGDEF"/>
    <property type="match status" value="1"/>
</dbReference>